<dbReference type="Proteomes" id="UP001476798">
    <property type="component" value="Unassembled WGS sequence"/>
</dbReference>
<name>A0ABV0NY99_9TELE</name>
<evidence type="ECO:0000313" key="1">
    <source>
        <dbReference type="EMBL" id="MEQ2176374.1"/>
    </source>
</evidence>
<accession>A0ABV0NY99</accession>
<gene>
    <name evidence="1" type="ORF">GOODEAATRI_027310</name>
</gene>
<organism evidence="1 2">
    <name type="scientific">Goodea atripinnis</name>
    <dbReference type="NCBI Taxonomy" id="208336"/>
    <lineage>
        <taxon>Eukaryota</taxon>
        <taxon>Metazoa</taxon>
        <taxon>Chordata</taxon>
        <taxon>Craniata</taxon>
        <taxon>Vertebrata</taxon>
        <taxon>Euteleostomi</taxon>
        <taxon>Actinopterygii</taxon>
        <taxon>Neopterygii</taxon>
        <taxon>Teleostei</taxon>
        <taxon>Neoteleostei</taxon>
        <taxon>Acanthomorphata</taxon>
        <taxon>Ovalentaria</taxon>
        <taxon>Atherinomorphae</taxon>
        <taxon>Cyprinodontiformes</taxon>
        <taxon>Goodeidae</taxon>
        <taxon>Goodea</taxon>
    </lineage>
</organism>
<proteinExistence type="predicted"/>
<evidence type="ECO:0000313" key="2">
    <source>
        <dbReference type="Proteomes" id="UP001476798"/>
    </source>
</evidence>
<protein>
    <recommendedName>
        <fullName evidence="3">Maturase K</fullName>
    </recommendedName>
</protein>
<keyword evidence="2" id="KW-1185">Reference proteome</keyword>
<dbReference type="EMBL" id="JAHRIO010053528">
    <property type="protein sequence ID" value="MEQ2176374.1"/>
    <property type="molecule type" value="Genomic_DNA"/>
</dbReference>
<comment type="caution">
    <text evidence="1">The sequence shown here is derived from an EMBL/GenBank/DDBJ whole genome shotgun (WGS) entry which is preliminary data.</text>
</comment>
<reference evidence="1 2" key="1">
    <citation type="submission" date="2021-06" db="EMBL/GenBank/DDBJ databases">
        <authorList>
            <person name="Palmer J.M."/>
        </authorList>
    </citation>
    <scope>NUCLEOTIDE SEQUENCE [LARGE SCALE GENOMIC DNA]</scope>
    <source>
        <strain evidence="1 2">GA_2019</strain>
        <tissue evidence="1">Muscle</tissue>
    </source>
</reference>
<sequence length="154" mass="17137">MRRSSGSTLSSSQMIELLTITLRPSPVAPLVEAYFIPLYPGSYSFGHDPCLMIIGEGQNIDGPENRELCFLAQLFLHHNRLQQCLHYYVKENKSGGDVPHWHSNHGFKSSPWRAPSTQWPPVIKKCNSNSILADVVITAPVLTGIVTVSPGYYL</sequence>
<evidence type="ECO:0008006" key="3">
    <source>
        <dbReference type="Google" id="ProtNLM"/>
    </source>
</evidence>